<evidence type="ECO:0000313" key="2">
    <source>
        <dbReference type="EMBL" id="SMD68133.1"/>
    </source>
</evidence>
<dbReference type="Proteomes" id="UP000194439">
    <property type="component" value="Unassembled WGS sequence"/>
</dbReference>
<gene>
    <name evidence="2" type="ORF">BACERE00185_00287</name>
</gene>
<evidence type="ECO:0000313" key="3">
    <source>
        <dbReference type="Proteomes" id="UP000194439"/>
    </source>
</evidence>
<protein>
    <recommendedName>
        <fullName evidence="4">DUF4355 domain-containing protein</fullName>
    </recommendedName>
</protein>
<dbReference type="InterPro" id="IPR025580">
    <property type="entry name" value="Gp46"/>
</dbReference>
<accession>A0A1Y5YUT4</accession>
<sequence length="214" mass="23978">MFKKEQETKYRLKLNLQFFADGEGEGDNSGGDNGLDGDKAPEFTLEHFQSFLDTNVDAQKVMQSRIDSGVSKGVESFKTKTMPDLIQKEIAKRTEKTPEQIEMEGMKAEIEKMKAENTRKTIETEVAKQADKLGIDADFALTFCVDPTSLDNTLNNVTKFNEYAESLVAERVQKSVDERFANNYAKGADLKLPTTNETGNVSSLSLIQKQLMKQ</sequence>
<reference evidence="3" key="1">
    <citation type="submission" date="2017-04" db="EMBL/GenBank/DDBJ databases">
        <authorList>
            <person name="Criscuolo A."/>
        </authorList>
    </citation>
    <scope>NUCLEOTIDE SEQUENCE [LARGE SCALE GENOMIC DNA]</scope>
</reference>
<proteinExistence type="predicted"/>
<dbReference type="RefSeq" id="WP_072770085.1">
    <property type="nucleotide sequence ID" value="NZ_FWZD01000024.1"/>
</dbReference>
<name>A0A1Y5YUT4_9BACI</name>
<evidence type="ECO:0000256" key="1">
    <source>
        <dbReference type="SAM" id="MobiDB-lite"/>
    </source>
</evidence>
<dbReference type="EMBL" id="FWZD01000024">
    <property type="protein sequence ID" value="SMD68133.1"/>
    <property type="molecule type" value="Genomic_DNA"/>
</dbReference>
<dbReference type="AlphaFoldDB" id="A0A1Y5YUT4"/>
<evidence type="ECO:0008006" key="4">
    <source>
        <dbReference type="Google" id="ProtNLM"/>
    </source>
</evidence>
<feature type="region of interest" description="Disordered" evidence="1">
    <location>
        <begin position="21"/>
        <end position="40"/>
    </location>
</feature>
<dbReference type="Pfam" id="PF14265">
    <property type="entry name" value="DUF4355"/>
    <property type="match status" value="1"/>
</dbReference>
<organism evidence="2 3">
    <name type="scientific">Bacillus mobilis</name>
    <dbReference type="NCBI Taxonomy" id="2026190"/>
    <lineage>
        <taxon>Bacteria</taxon>
        <taxon>Bacillati</taxon>
        <taxon>Bacillota</taxon>
        <taxon>Bacilli</taxon>
        <taxon>Bacillales</taxon>
        <taxon>Bacillaceae</taxon>
        <taxon>Bacillus</taxon>
        <taxon>Bacillus cereus group</taxon>
    </lineage>
</organism>